<feature type="transmembrane region" description="Helical" evidence="1">
    <location>
        <begin position="6"/>
        <end position="33"/>
    </location>
</feature>
<dbReference type="Proteomes" id="UP000520814">
    <property type="component" value="Unassembled WGS sequence"/>
</dbReference>
<evidence type="ECO:0000313" key="3">
    <source>
        <dbReference type="Proteomes" id="UP000520814"/>
    </source>
</evidence>
<feature type="transmembrane region" description="Helical" evidence="1">
    <location>
        <begin position="118"/>
        <end position="139"/>
    </location>
</feature>
<proteinExistence type="predicted"/>
<keyword evidence="3" id="KW-1185">Reference proteome</keyword>
<organism evidence="2 3">
    <name type="scientific">Armatimonas rosea</name>
    <dbReference type="NCBI Taxonomy" id="685828"/>
    <lineage>
        <taxon>Bacteria</taxon>
        <taxon>Bacillati</taxon>
        <taxon>Armatimonadota</taxon>
        <taxon>Armatimonadia</taxon>
        <taxon>Armatimonadales</taxon>
        <taxon>Armatimonadaceae</taxon>
        <taxon>Armatimonas</taxon>
    </lineage>
</organism>
<comment type="caution">
    <text evidence="2">The sequence shown here is derived from an EMBL/GenBank/DDBJ whole genome shotgun (WGS) entry which is preliminary data.</text>
</comment>
<keyword evidence="1" id="KW-0812">Transmembrane</keyword>
<evidence type="ECO:0000256" key="1">
    <source>
        <dbReference type="SAM" id="Phobius"/>
    </source>
</evidence>
<name>A0A7W9W8A8_ARMRO</name>
<accession>A0A7W9W8A8</accession>
<protein>
    <submittedName>
        <fullName evidence="2">ABC-type transport system involved in multi-copper enzyme maturation permease subunit</fullName>
    </submittedName>
</protein>
<dbReference type="AlphaFoldDB" id="A0A7W9W8A8"/>
<gene>
    <name evidence="2" type="ORF">HNQ39_004384</name>
</gene>
<dbReference type="RefSeq" id="WP_184201819.1">
    <property type="nucleotide sequence ID" value="NZ_JACHGW010000004.1"/>
</dbReference>
<keyword evidence="1" id="KW-1133">Transmembrane helix</keyword>
<evidence type="ECO:0000313" key="2">
    <source>
        <dbReference type="EMBL" id="MBB6052563.1"/>
    </source>
</evidence>
<keyword evidence="1" id="KW-0472">Membrane</keyword>
<sequence>MTNGDVLAYISLLAAILVTLWAAILTVGLVFSAKTQHAAQLLERAPGRALGTGAGLGLLGVGLGIVLLNSKNGLGMLIGWVLLAITLSIAMIGSAGLARVMSGRMQHLAPTQSALTTLARGGALLIAAGALPAVGWILFFPLQLFASLGAGFQALTARERLPYEQPAPQPQPHQQ</sequence>
<feature type="transmembrane region" description="Helical" evidence="1">
    <location>
        <begin position="74"/>
        <end position="97"/>
    </location>
</feature>
<feature type="transmembrane region" description="Helical" evidence="1">
    <location>
        <begin position="45"/>
        <end position="68"/>
    </location>
</feature>
<dbReference type="EMBL" id="JACHGW010000004">
    <property type="protein sequence ID" value="MBB6052563.1"/>
    <property type="molecule type" value="Genomic_DNA"/>
</dbReference>
<reference evidence="2 3" key="1">
    <citation type="submission" date="2020-08" db="EMBL/GenBank/DDBJ databases">
        <title>Genomic Encyclopedia of Type Strains, Phase IV (KMG-IV): sequencing the most valuable type-strain genomes for metagenomic binning, comparative biology and taxonomic classification.</title>
        <authorList>
            <person name="Goeker M."/>
        </authorList>
    </citation>
    <scope>NUCLEOTIDE SEQUENCE [LARGE SCALE GENOMIC DNA]</scope>
    <source>
        <strain evidence="2 3">DSM 23562</strain>
    </source>
</reference>